<evidence type="ECO:0000313" key="1">
    <source>
        <dbReference type="EMBL" id="RSL17075.1"/>
    </source>
</evidence>
<proteinExistence type="predicted"/>
<evidence type="ECO:0000313" key="2">
    <source>
        <dbReference type="Proteomes" id="UP000269669"/>
    </source>
</evidence>
<organism evidence="1 2">
    <name type="scientific">Edaphobacter aggregans</name>
    <dbReference type="NCBI Taxonomy" id="570835"/>
    <lineage>
        <taxon>Bacteria</taxon>
        <taxon>Pseudomonadati</taxon>
        <taxon>Acidobacteriota</taxon>
        <taxon>Terriglobia</taxon>
        <taxon>Terriglobales</taxon>
        <taxon>Acidobacteriaceae</taxon>
        <taxon>Edaphobacter</taxon>
    </lineage>
</organism>
<accession>A0A428MJI3</accession>
<sequence length="44" mass="4901">MRIALAVSFALVAAAPFFGRWRANVWLRKNMPAERTVDTVPKAA</sequence>
<gene>
    <name evidence="1" type="ORF">EDE15_2603</name>
</gene>
<dbReference type="RefSeq" id="WP_260472839.1">
    <property type="nucleotide sequence ID" value="NZ_RSDW01000001.1"/>
</dbReference>
<dbReference type="EMBL" id="RSDW01000001">
    <property type="protein sequence ID" value="RSL17075.1"/>
    <property type="molecule type" value="Genomic_DNA"/>
</dbReference>
<name>A0A428MJI3_9BACT</name>
<comment type="caution">
    <text evidence="1">The sequence shown here is derived from an EMBL/GenBank/DDBJ whole genome shotgun (WGS) entry which is preliminary data.</text>
</comment>
<dbReference type="Proteomes" id="UP000269669">
    <property type="component" value="Unassembled WGS sequence"/>
</dbReference>
<dbReference type="AlphaFoldDB" id="A0A428MJI3"/>
<protein>
    <submittedName>
        <fullName evidence="1">Uncharacterized protein</fullName>
    </submittedName>
</protein>
<keyword evidence="2" id="KW-1185">Reference proteome</keyword>
<reference evidence="1 2" key="1">
    <citation type="submission" date="2018-12" db="EMBL/GenBank/DDBJ databases">
        <title>Sequencing of bacterial isolates from soil warming experiment in Harvard Forest, Massachusetts, USA.</title>
        <authorList>
            <person name="Deangelis K."/>
        </authorList>
    </citation>
    <scope>NUCLEOTIDE SEQUENCE [LARGE SCALE GENOMIC DNA]</scope>
    <source>
        <strain evidence="1 2">EB153</strain>
    </source>
</reference>